<keyword evidence="3" id="KW-1185">Reference proteome</keyword>
<organism evidence="2 3">
    <name type="scientific">Pelagihabitans pacificus</name>
    <dbReference type="NCBI Taxonomy" id="2696054"/>
    <lineage>
        <taxon>Bacteria</taxon>
        <taxon>Pseudomonadati</taxon>
        <taxon>Bacteroidota</taxon>
        <taxon>Flavobacteriia</taxon>
        <taxon>Flavobacteriales</taxon>
        <taxon>Flavobacteriaceae</taxon>
        <taxon>Pelagihabitans</taxon>
    </lineage>
</organism>
<dbReference type="RefSeq" id="WP_152574222.1">
    <property type="nucleotide sequence ID" value="NZ_VIKU02000002.1"/>
</dbReference>
<name>A0A967EDV4_9FLAO</name>
<evidence type="ECO:0000256" key="1">
    <source>
        <dbReference type="SAM" id="SignalP"/>
    </source>
</evidence>
<dbReference type="AlphaFoldDB" id="A0A967EDV4"/>
<sequence>MRKVLLGLIAIGLTLPIYSQITETTETEKLTEVTVYATNYKYLQNVKTEQAASIPVKMLERKVAEFDVKNSDYYEDEYDFYEVNFYIPEGTILAAYDKDGKLLRTVERFNNVNLPKAVQMAVLDRFPEWTITKDVYLVDYHEHKGVNKKYKLKLENGDQILRVKMSENGEFL</sequence>
<reference evidence="2" key="1">
    <citation type="submission" date="2019-07" db="EMBL/GenBank/DDBJ databases">
        <authorList>
            <person name="De-Chao Zhang Q."/>
        </authorList>
    </citation>
    <scope>NUCLEOTIDE SEQUENCE</scope>
    <source>
        <strain evidence="2">TP-CH-4</strain>
    </source>
</reference>
<dbReference type="GO" id="GO:0016779">
    <property type="term" value="F:nucleotidyltransferase activity"/>
    <property type="evidence" value="ECO:0007669"/>
    <property type="project" value="UniProtKB-KW"/>
</dbReference>
<keyword evidence="1" id="KW-0732">Signal</keyword>
<reference evidence="2" key="2">
    <citation type="submission" date="2020-03" db="EMBL/GenBank/DDBJ databases">
        <title>Flavobacteriaceae bacterium strain TP-CH-4, a member of the family Flavobacteriaceae isolated from a deep-sea seamount.</title>
        <authorList>
            <person name="Zhang D.-C."/>
        </authorList>
    </citation>
    <scope>NUCLEOTIDE SEQUENCE</scope>
    <source>
        <strain evidence="2">TP-CH-4</strain>
    </source>
</reference>
<evidence type="ECO:0000313" key="2">
    <source>
        <dbReference type="EMBL" id="NHF59733.1"/>
    </source>
</evidence>
<proteinExistence type="predicted"/>
<dbReference type="EMBL" id="VIKU02000002">
    <property type="protein sequence ID" value="NHF59733.1"/>
    <property type="molecule type" value="Genomic_DNA"/>
</dbReference>
<feature type="signal peptide" evidence="1">
    <location>
        <begin position="1"/>
        <end position="19"/>
    </location>
</feature>
<evidence type="ECO:0000313" key="3">
    <source>
        <dbReference type="Proteomes" id="UP000707206"/>
    </source>
</evidence>
<feature type="chain" id="PRO_5037651679" evidence="1">
    <location>
        <begin position="20"/>
        <end position="172"/>
    </location>
</feature>
<comment type="caution">
    <text evidence="2">The sequence shown here is derived from an EMBL/GenBank/DDBJ whole genome shotgun (WGS) entry which is preliminary data.</text>
</comment>
<gene>
    <name evidence="2" type="ORF">FK220_010295</name>
</gene>
<protein>
    <submittedName>
        <fullName evidence="2">Nicotinate-nucleotide adenylyltransferase</fullName>
    </submittedName>
</protein>
<keyword evidence="2" id="KW-0548">Nucleotidyltransferase</keyword>
<dbReference type="SUPFAM" id="SSF160574">
    <property type="entry name" value="BT0923-like"/>
    <property type="match status" value="1"/>
</dbReference>
<accession>A0A967EDV4</accession>
<dbReference type="Proteomes" id="UP000707206">
    <property type="component" value="Unassembled WGS sequence"/>
</dbReference>
<keyword evidence="2" id="KW-0808">Transferase</keyword>
<dbReference type="Gene3D" id="3.10.450.360">
    <property type="match status" value="1"/>
</dbReference>